<keyword evidence="1" id="KW-0812">Transmembrane</keyword>
<organism evidence="2 3">
    <name type="scientific">Leucobacter coleopterorum</name>
    <dbReference type="NCBI Taxonomy" id="2714933"/>
    <lineage>
        <taxon>Bacteria</taxon>
        <taxon>Bacillati</taxon>
        <taxon>Actinomycetota</taxon>
        <taxon>Actinomycetes</taxon>
        <taxon>Micrococcales</taxon>
        <taxon>Microbacteriaceae</taxon>
        <taxon>Leucobacter</taxon>
    </lineage>
</organism>
<evidence type="ECO:0000313" key="2">
    <source>
        <dbReference type="EMBL" id="QIM18507.1"/>
    </source>
</evidence>
<dbReference type="RefSeq" id="WP_166330157.1">
    <property type="nucleotide sequence ID" value="NZ_CP049933.1"/>
</dbReference>
<accession>A0ABX6JW25</accession>
<evidence type="ECO:0000313" key="3">
    <source>
        <dbReference type="Proteomes" id="UP000503441"/>
    </source>
</evidence>
<keyword evidence="1" id="KW-1133">Transmembrane helix</keyword>
<protein>
    <submittedName>
        <fullName evidence="2">Uncharacterized protein</fullName>
    </submittedName>
</protein>
<gene>
    <name evidence="2" type="ORF">G7066_07530</name>
</gene>
<feature type="transmembrane region" description="Helical" evidence="1">
    <location>
        <begin position="9"/>
        <end position="30"/>
    </location>
</feature>
<feature type="transmembrane region" description="Helical" evidence="1">
    <location>
        <begin position="36"/>
        <end position="60"/>
    </location>
</feature>
<reference evidence="2 3" key="1">
    <citation type="submission" date="2020-03" db="EMBL/GenBank/DDBJ databases">
        <title>Leucobacter sp. nov., isolated from beetles.</title>
        <authorList>
            <person name="Hyun D.-W."/>
            <person name="Bae J.-W."/>
        </authorList>
    </citation>
    <scope>NUCLEOTIDE SEQUENCE [LARGE SCALE GENOMIC DNA]</scope>
    <source>
        <strain evidence="2 3">HDW9A</strain>
    </source>
</reference>
<name>A0ABX6JW25_9MICO</name>
<dbReference type="Proteomes" id="UP000503441">
    <property type="component" value="Chromosome"/>
</dbReference>
<sequence length="86" mass="9394">MQRLSSRPILVTVVSFALTLVLTVVVLIVEPASVDILGVVSLAATIWGLTHALVICLLTAQDTDRVLEHLSDMQEQLARRSKNSTR</sequence>
<keyword evidence="1" id="KW-0472">Membrane</keyword>
<keyword evidence="3" id="KW-1185">Reference proteome</keyword>
<proteinExistence type="predicted"/>
<evidence type="ECO:0000256" key="1">
    <source>
        <dbReference type="SAM" id="Phobius"/>
    </source>
</evidence>
<dbReference type="EMBL" id="CP049933">
    <property type="protein sequence ID" value="QIM18507.1"/>
    <property type="molecule type" value="Genomic_DNA"/>
</dbReference>